<dbReference type="Pfam" id="PF13912">
    <property type="entry name" value="zf-C2H2_6"/>
    <property type="match status" value="4"/>
</dbReference>
<evidence type="ECO:0000259" key="2">
    <source>
        <dbReference type="PROSITE" id="PS50157"/>
    </source>
</evidence>
<dbReference type="PANTHER" id="PTHR46869:SF9">
    <property type="entry name" value="C2H2-TYPE DOMAIN-CONTAINING PROTEIN"/>
    <property type="match status" value="1"/>
</dbReference>
<reference evidence="3" key="1">
    <citation type="submission" date="2022-02" db="EMBL/GenBank/DDBJ databases">
        <authorList>
            <person name="Henning P.M."/>
            <person name="McCubbin A.G."/>
            <person name="Shore J.S."/>
        </authorList>
    </citation>
    <scope>NUCLEOTIDE SEQUENCE</scope>
    <source>
        <strain evidence="3">F60SS</strain>
        <tissue evidence="3">Leaves</tissue>
    </source>
</reference>
<accession>A0A9Q0G0X8</accession>
<organism evidence="3 4">
    <name type="scientific">Turnera subulata</name>
    <dbReference type="NCBI Taxonomy" id="218843"/>
    <lineage>
        <taxon>Eukaryota</taxon>
        <taxon>Viridiplantae</taxon>
        <taxon>Streptophyta</taxon>
        <taxon>Embryophyta</taxon>
        <taxon>Tracheophyta</taxon>
        <taxon>Spermatophyta</taxon>
        <taxon>Magnoliopsida</taxon>
        <taxon>eudicotyledons</taxon>
        <taxon>Gunneridae</taxon>
        <taxon>Pentapetalae</taxon>
        <taxon>rosids</taxon>
        <taxon>fabids</taxon>
        <taxon>Malpighiales</taxon>
        <taxon>Passifloraceae</taxon>
        <taxon>Turnera</taxon>
    </lineage>
</organism>
<evidence type="ECO:0000256" key="1">
    <source>
        <dbReference type="PROSITE-ProRule" id="PRU00042"/>
    </source>
</evidence>
<dbReference type="PANTHER" id="PTHR46869">
    <property type="entry name" value="C2H2-LIKE ZINC FINGER PROTEIN"/>
    <property type="match status" value="1"/>
</dbReference>
<proteinExistence type="predicted"/>
<dbReference type="PROSITE" id="PS00028">
    <property type="entry name" value="ZINC_FINGER_C2H2_1"/>
    <property type="match status" value="3"/>
</dbReference>
<keyword evidence="1" id="KW-0862">Zinc</keyword>
<keyword evidence="1" id="KW-0479">Metal-binding</keyword>
<keyword evidence="4" id="KW-1185">Reference proteome</keyword>
<comment type="caution">
    <text evidence="3">The sequence shown here is derived from an EMBL/GenBank/DDBJ whole genome shotgun (WGS) entry which is preliminary data.</text>
</comment>
<protein>
    <recommendedName>
        <fullName evidence="2">C2H2-type domain-containing protein</fullName>
    </recommendedName>
</protein>
<feature type="domain" description="C2H2-type" evidence="2">
    <location>
        <begin position="9"/>
        <end position="36"/>
    </location>
</feature>
<feature type="domain" description="C2H2-type" evidence="2">
    <location>
        <begin position="383"/>
        <end position="411"/>
    </location>
</feature>
<keyword evidence="1" id="KW-0863">Zinc-finger</keyword>
<dbReference type="AlphaFoldDB" id="A0A9Q0G0X8"/>
<gene>
    <name evidence="3" type="ORF">Tsubulata_016911</name>
</gene>
<dbReference type="GO" id="GO:0008270">
    <property type="term" value="F:zinc ion binding"/>
    <property type="evidence" value="ECO:0007669"/>
    <property type="project" value="UniProtKB-KW"/>
</dbReference>
<name>A0A9Q0G0X8_9ROSI</name>
<dbReference type="Proteomes" id="UP001141552">
    <property type="component" value="Unassembled WGS sequence"/>
</dbReference>
<evidence type="ECO:0000313" key="3">
    <source>
        <dbReference type="EMBL" id="KAJ4841151.1"/>
    </source>
</evidence>
<dbReference type="InterPro" id="IPR013087">
    <property type="entry name" value="Znf_C2H2_type"/>
</dbReference>
<dbReference type="SUPFAM" id="SSF57667">
    <property type="entry name" value="beta-beta-alpha zinc fingers"/>
    <property type="match status" value="1"/>
</dbReference>
<dbReference type="OrthoDB" id="6077919at2759"/>
<dbReference type="InterPro" id="IPR036236">
    <property type="entry name" value="Znf_C2H2_sf"/>
</dbReference>
<reference evidence="3" key="2">
    <citation type="journal article" date="2023" name="Plants (Basel)">
        <title>Annotation of the Turnera subulata (Passifloraceae) Draft Genome Reveals the S-Locus Evolved after the Divergence of Turneroideae from Passifloroideae in a Stepwise Manner.</title>
        <authorList>
            <person name="Henning P.M."/>
            <person name="Roalson E.H."/>
            <person name="Mir W."/>
            <person name="McCubbin A.G."/>
            <person name="Shore J.S."/>
        </authorList>
    </citation>
    <scope>NUCLEOTIDE SEQUENCE</scope>
    <source>
        <strain evidence="3">F60SS</strain>
    </source>
</reference>
<dbReference type="EMBL" id="JAKUCV010002876">
    <property type="protein sequence ID" value="KAJ4841151.1"/>
    <property type="molecule type" value="Genomic_DNA"/>
</dbReference>
<evidence type="ECO:0000313" key="4">
    <source>
        <dbReference type="Proteomes" id="UP001141552"/>
    </source>
</evidence>
<feature type="domain" description="C2H2-type" evidence="2">
    <location>
        <begin position="298"/>
        <end position="325"/>
    </location>
</feature>
<dbReference type="SMART" id="SM00355">
    <property type="entry name" value="ZnF_C2H2"/>
    <property type="match status" value="4"/>
</dbReference>
<dbReference type="PROSITE" id="PS50157">
    <property type="entry name" value="ZINC_FINGER_C2H2_2"/>
    <property type="match status" value="3"/>
</dbReference>
<sequence>MGQDQKKMHVCKLCNKRFLSGKMLGGHMRVHGASSSIKAKLKPQSRDMGFDGCNTPGYGLRENPKKSWRFSGSPQDDGAAFGETLGSKVCGREFGALKSLHGHMTHHSEQERRAAGCKMFQERKKIHWKNRSGELLRQKPPINQKKQGNLKQTEVSIESRASSRSNLVLMSISDSDTGIVSRRKRSSRMRYKIHPDSSFSSLNESETGCEIEQEMQEVAVCLIMLSRGERRFGGFHLLYQKRSKETEDANACDGDKSFFDEVDYDDKPIKTKRPREEEINSCASQCEIEKESWTKGEFKCRICDKILLSHQALGGHQTLHRRMKHCTALRSDNTHEGAQTEFSPQIETRGKFVEPGSVQDAMENEMDGMTLRGCEAKKSGEVHRCSICFRSFPSARALGGHKGRAHVGKAKVEQTLAVKQEVPNISDVINVNLPYKLDADVNHDVESIPWLARSGRKHEPLVFV</sequence>
<dbReference type="Gene3D" id="3.30.160.60">
    <property type="entry name" value="Classic Zinc Finger"/>
    <property type="match status" value="1"/>
</dbReference>